<dbReference type="AlphaFoldDB" id="A0AAD1Y081"/>
<feature type="compositionally biased region" description="Polar residues" evidence="6">
    <location>
        <begin position="529"/>
        <end position="541"/>
    </location>
</feature>
<gene>
    <name evidence="8" type="ORF">ECRASSUSDP1_LOCUS22538</name>
</gene>
<reference evidence="8" key="1">
    <citation type="submission" date="2023-07" db="EMBL/GenBank/DDBJ databases">
        <authorList>
            <consortium name="AG Swart"/>
            <person name="Singh M."/>
            <person name="Singh A."/>
            <person name="Seah K."/>
            <person name="Emmerich C."/>
        </authorList>
    </citation>
    <scope>NUCLEOTIDE SEQUENCE</scope>
    <source>
        <strain evidence="8">DP1</strain>
    </source>
</reference>
<evidence type="ECO:0000259" key="7">
    <source>
        <dbReference type="Pfam" id="PF13877"/>
    </source>
</evidence>
<evidence type="ECO:0000256" key="4">
    <source>
        <dbReference type="ARBA" id="ARBA00040133"/>
    </source>
</evidence>
<feature type="compositionally biased region" description="Basic and acidic residues" evidence="6">
    <location>
        <begin position="390"/>
        <end position="403"/>
    </location>
</feature>
<feature type="compositionally biased region" description="Basic and acidic residues" evidence="6">
    <location>
        <begin position="361"/>
        <end position="376"/>
    </location>
</feature>
<dbReference type="Gene3D" id="1.25.40.10">
    <property type="entry name" value="Tetratricopeptide repeat domain"/>
    <property type="match status" value="1"/>
</dbReference>
<organism evidence="8 9">
    <name type="scientific">Euplotes crassus</name>
    <dbReference type="NCBI Taxonomy" id="5936"/>
    <lineage>
        <taxon>Eukaryota</taxon>
        <taxon>Sar</taxon>
        <taxon>Alveolata</taxon>
        <taxon>Ciliophora</taxon>
        <taxon>Intramacronucleata</taxon>
        <taxon>Spirotrichea</taxon>
        <taxon>Hypotrichia</taxon>
        <taxon>Euplotida</taxon>
        <taxon>Euplotidae</taxon>
        <taxon>Moneuplotes</taxon>
    </lineage>
</organism>
<name>A0AAD1Y081_EUPCR</name>
<keyword evidence="1" id="KW-0677">Repeat</keyword>
<comment type="caution">
    <text evidence="8">The sequence shown here is derived from an EMBL/GenBank/DDBJ whole genome shotgun (WGS) entry which is preliminary data.</text>
</comment>
<feature type="region of interest" description="Disordered" evidence="6">
    <location>
        <begin position="241"/>
        <end position="279"/>
    </location>
</feature>
<dbReference type="Proteomes" id="UP001295684">
    <property type="component" value="Unassembled WGS sequence"/>
</dbReference>
<dbReference type="GO" id="GO:0101031">
    <property type="term" value="C:protein folding chaperone complex"/>
    <property type="evidence" value="ECO:0007669"/>
    <property type="project" value="TreeGrafter"/>
</dbReference>
<evidence type="ECO:0000256" key="6">
    <source>
        <dbReference type="SAM" id="MobiDB-lite"/>
    </source>
</evidence>
<dbReference type="PANTHER" id="PTHR46423">
    <property type="entry name" value="RNA POLYMERASE II-ASSOCIATED PROTEIN 3"/>
    <property type="match status" value="1"/>
</dbReference>
<evidence type="ECO:0000313" key="8">
    <source>
        <dbReference type="EMBL" id="CAI2381092.1"/>
    </source>
</evidence>
<protein>
    <recommendedName>
        <fullName evidence="4">RNA polymerase II-associated protein 3</fullName>
    </recommendedName>
</protein>
<dbReference type="EMBL" id="CAMPGE010023118">
    <property type="protein sequence ID" value="CAI2381092.1"/>
    <property type="molecule type" value="Genomic_DNA"/>
</dbReference>
<sequence>MPKYYKSWDNFDENEAIKEIEGAEAPAFPPEYEGLTEEEIKEKEKEKFLKGTSGAKPNTQIVIKGGNAPTPQLNIEHMKKQGNSFFTSLEFEKAIECYTKCLRMNPEDIGMKVVLYSNRAQCYLNLKNYVDANRDALSALRLDSAHVKSLFRYGTALYYLKKYKQAKLEFSNLLRVDPHNKNGQQYLRHTEEKLAKIKLEAYEKLYLGEIIGDSTSIGKNVIQVEEINLDSKLAQNTPKLADAPIEEPAAPQEETSPLERESKTEFLSKTDVSNIHRDKEEDKKIDDFIENSEEQEELKRLEQERKSSKKGKKKRGKRKKKSKESTSDSAFKNDTGVKNGGHGAHVQSNTSAEGQTLSKEGVLEENHKEATSDRSKINFAFGSNGGEDAENQKKVLKRQHEIIAEQEEESLEADADEESKEIDSIDLSNGHEIHEDRDTSPFQRKIREECNKIKENIVYNSEEEDLDIVKSEEGQFYSIRFQKSPSVRSILKKKDSEINTDKSSVVNFDLHDNEIRDFRKNDKLNTRILNQQLTGRNYNAAKNSNKKKGKKHKGKGKKRKNVDEEAESKRKMERAERKRKEIAEAEQLATKGSINFDNIEEMDVDDDFDFNDDLEVCTAPKTTKFHSETLMDMNNPFSSESPQQPAEENPDVKKLASSPKVGDGASMPFSEKAKPLLVEEVKFELDYEVPTKSAQLEADMRNMRGDLAIQRAYLQRIEPDSLVSIFSSSIELDTVLEICKAFSSGSKDWIRENCNYLINFYSNLSKIDRFGITIEFLCDDEKEDIYKVTTELKKIVEDKKAGEKDSKEETKEQLLEKLTNFVELFD</sequence>
<dbReference type="InterPro" id="IPR025986">
    <property type="entry name" value="RPAP3-like_C"/>
</dbReference>
<evidence type="ECO:0000256" key="5">
    <source>
        <dbReference type="PROSITE-ProRule" id="PRU00339"/>
    </source>
</evidence>
<dbReference type="SMART" id="SM00028">
    <property type="entry name" value="TPR"/>
    <property type="match status" value="3"/>
</dbReference>
<dbReference type="InterPro" id="IPR011990">
    <property type="entry name" value="TPR-like_helical_dom_sf"/>
</dbReference>
<feature type="repeat" description="TPR" evidence="5">
    <location>
        <begin position="75"/>
        <end position="108"/>
    </location>
</feature>
<dbReference type="Pfam" id="PF13877">
    <property type="entry name" value="RPAP3_C"/>
    <property type="match status" value="1"/>
</dbReference>
<dbReference type="SUPFAM" id="SSF48452">
    <property type="entry name" value="TPR-like"/>
    <property type="match status" value="1"/>
</dbReference>
<dbReference type="InterPro" id="IPR051966">
    <property type="entry name" value="RPAP3"/>
</dbReference>
<feature type="domain" description="RNA-polymerase II-associated protein 3-like C-terminal" evidence="7">
    <location>
        <begin position="690"/>
        <end position="782"/>
    </location>
</feature>
<evidence type="ECO:0000313" key="9">
    <source>
        <dbReference type="Proteomes" id="UP001295684"/>
    </source>
</evidence>
<keyword evidence="9" id="KW-1185">Reference proteome</keyword>
<proteinExistence type="inferred from homology"/>
<accession>A0AAD1Y081</accession>
<evidence type="ECO:0000256" key="2">
    <source>
        <dbReference type="ARBA" id="ARBA00022803"/>
    </source>
</evidence>
<evidence type="ECO:0000256" key="3">
    <source>
        <dbReference type="ARBA" id="ARBA00038275"/>
    </source>
</evidence>
<keyword evidence="2 5" id="KW-0802">TPR repeat</keyword>
<feature type="repeat" description="TPR" evidence="5">
    <location>
        <begin position="147"/>
        <end position="180"/>
    </location>
</feature>
<feature type="compositionally biased region" description="Basic and acidic residues" evidence="6">
    <location>
        <begin position="561"/>
        <end position="583"/>
    </location>
</feature>
<dbReference type="InterPro" id="IPR019734">
    <property type="entry name" value="TPR_rpt"/>
</dbReference>
<dbReference type="PANTHER" id="PTHR46423:SF1">
    <property type="entry name" value="RNA POLYMERASE II-ASSOCIATED PROTEIN 3"/>
    <property type="match status" value="1"/>
</dbReference>
<evidence type="ECO:0000256" key="1">
    <source>
        <dbReference type="ARBA" id="ARBA00022737"/>
    </source>
</evidence>
<feature type="region of interest" description="Disordered" evidence="6">
    <location>
        <begin position="633"/>
        <end position="667"/>
    </location>
</feature>
<feature type="compositionally biased region" description="Acidic residues" evidence="6">
    <location>
        <begin position="404"/>
        <end position="420"/>
    </location>
</feature>
<feature type="compositionally biased region" description="Basic and acidic residues" evidence="6">
    <location>
        <begin position="297"/>
        <end position="306"/>
    </location>
</feature>
<feature type="compositionally biased region" description="Polar residues" evidence="6">
    <location>
        <begin position="635"/>
        <end position="646"/>
    </location>
</feature>
<feature type="region of interest" description="Disordered" evidence="6">
    <location>
        <begin position="529"/>
        <end position="583"/>
    </location>
</feature>
<feature type="region of interest" description="Disordered" evidence="6">
    <location>
        <begin position="295"/>
        <end position="443"/>
    </location>
</feature>
<feature type="compositionally biased region" description="Low complexity" evidence="6">
    <location>
        <begin position="241"/>
        <end position="254"/>
    </location>
</feature>
<dbReference type="Pfam" id="PF13181">
    <property type="entry name" value="TPR_8"/>
    <property type="match status" value="1"/>
</dbReference>
<feature type="compositionally biased region" description="Basic residues" evidence="6">
    <location>
        <begin position="544"/>
        <end position="560"/>
    </location>
</feature>
<feature type="compositionally biased region" description="Basic residues" evidence="6">
    <location>
        <begin position="307"/>
        <end position="322"/>
    </location>
</feature>
<dbReference type="PROSITE" id="PS50005">
    <property type="entry name" value="TPR"/>
    <property type="match status" value="2"/>
</dbReference>
<feature type="compositionally biased region" description="Basic and acidic residues" evidence="6">
    <location>
        <begin position="429"/>
        <end position="443"/>
    </location>
</feature>
<feature type="compositionally biased region" description="Basic and acidic residues" evidence="6">
    <location>
        <begin position="257"/>
        <end position="279"/>
    </location>
</feature>
<feature type="compositionally biased region" description="Polar residues" evidence="6">
    <location>
        <begin position="346"/>
        <end position="358"/>
    </location>
</feature>
<comment type="similarity">
    <text evidence="3">Belongs to the RPAP3 family.</text>
</comment>